<protein>
    <submittedName>
        <fullName evidence="1">Putative hydrolase of the HAD superfamily</fullName>
    </submittedName>
</protein>
<evidence type="ECO:0000313" key="2">
    <source>
        <dbReference type="Proteomes" id="UP000256913"/>
    </source>
</evidence>
<dbReference type="PRINTS" id="PR00413">
    <property type="entry name" value="HADHALOGNASE"/>
</dbReference>
<accession>A0A3D9ZW23</accession>
<dbReference type="SFLD" id="SFLDG01129">
    <property type="entry name" value="C1.5:_HAD__Beta-PGM__Phosphata"/>
    <property type="match status" value="1"/>
</dbReference>
<keyword evidence="1" id="KW-0378">Hydrolase</keyword>
<evidence type="ECO:0000313" key="1">
    <source>
        <dbReference type="EMBL" id="REG01449.1"/>
    </source>
</evidence>
<name>A0A3D9ZW23_9ACTN</name>
<dbReference type="InterPro" id="IPR036412">
    <property type="entry name" value="HAD-like_sf"/>
</dbReference>
<organism evidence="1 2">
    <name type="scientific">Asanoa ferruginea</name>
    <dbReference type="NCBI Taxonomy" id="53367"/>
    <lineage>
        <taxon>Bacteria</taxon>
        <taxon>Bacillati</taxon>
        <taxon>Actinomycetota</taxon>
        <taxon>Actinomycetes</taxon>
        <taxon>Micromonosporales</taxon>
        <taxon>Micromonosporaceae</taxon>
        <taxon>Asanoa</taxon>
    </lineage>
</organism>
<dbReference type="CDD" id="cd02603">
    <property type="entry name" value="HAD_sEH-N_like"/>
    <property type="match status" value="1"/>
</dbReference>
<dbReference type="Gene3D" id="1.10.150.240">
    <property type="entry name" value="Putative phosphatase, domain 2"/>
    <property type="match status" value="1"/>
</dbReference>
<comment type="caution">
    <text evidence="1">The sequence shown here is derived from an EMBL/GenBank/DDBJ whole genome shotgun (WGS) entry which is preliminary data.</text>
</comment>
<dbReference type="PANTHER" id="PTHR43611">
    <property type="entry name" value="ALPHA-D-GLUCOSE 1-PHOSPHATE PHOSPHATASE"/>
    <property type="match status" value="1"/>
</dbReference>
<dbReference type="Pfam" id="PF00702">
    <property type="entry name" value="Hydrolase"/>
    <property type="match status" value="1"/>
</dbReference>
<dbReference type="PANTHER" id="PTHR43611:SF3">
    <property type="entry name" value="FLAVIN MONONUCLEOTIDE HYDROLASE 1, CHLOROPLATIC"/>
    <property type="match status" value="1"/>
</dbReference>
<dbReference type="Proteomes" id="UP000256913">
    <property type="component" value="Unassembled WGS sequence"/>
</dbReference>
<dbReference type="AlphaFoldDB" id="A0A3D9ZW23"/>
<dbReference type="NCBIfam" id="TIGR01509">
    <property type="entry name" value="HAD-SF-IA-v3"/>
    <property type="match status" value="1"/>
</dbReference>
<dbReference type="InterPro" id="IPR023214">
    <property type="entry name" value="HAD_sf"/>
</dbReference>
<dbReference type="SFLD" id="SFLDS00003">
    <property type="entry name" value="Haloacid_Dehalogenase"/>
    <property type="match status" value="1"/>
</dbReference>
<gene>
    <name evidence="1" type="ORF">DFJ67_7533</name>
</gene>
<proteinExistence type="predicted"/>
<dbReference type="SUPFAM" id="SSF56784">
    <property type="entry name" value="HAD-like"/>
    <property type="match status" value="1"/>
</dbReference>
<dbReference type="GO" id="GO:0016787">
    <property type="term" value="F:hydrolase activity"/>
    <property type="evidence" value="ECO:0007669"/>
    <property type="project" value="UniProtKB-KW"/>
</dbReference>
<dbReference type="Gene3D" id="3.40.50.1000">
    <property type="entry name" value="HAD superfamily/HAD-like"/>
    <property type="match status" value="1"/>
</dbReference>
<dbReference type="InterPro" id="IPR023198">
    <property type="entry name" value="PGP-like_dom2"/>
</dbReference>
<dbReference type="RefSeq" id="WP_116077096.1">
    <property type="nucleotide sequence ID" value="NZ_BONB01000012.1"/>
</dbReference>
<sequence length="201" mass="21928">MVVRAVVFDIGGVLEVTGPMEFESRWEAALGLPAGTFDAKLTDIWQAGAVGTVTEAEVHAAMRDRVGLTDEQVEAVMADMWREYLGTPNTELIEYARTLRPAFRTGILSNSFVGAREREQAAYGLTDLVDDCVYSHEVGLSKPDPALWALVCERMGVAPGDLLFIDDVPRLVDSARAYGMNAILFESTAQTIAGIEVWARS</sequence>
<keyword evidence="2" id="KW-1185">Reference proteome</keyword>
<reference evidence="1 2" key="1">
    <citation type="submission" date="2018-08" db="EMBL/GenBank/DDBJ databases">
        <title>Sequencing the genomes of 1000 actinobacteria strains.</title>
        <authorList>
            <person name="Klenk H.-P."/>
        </authorList>
    </citation>
    <scope>NUCLEOTIDE SEQUENCE [LARGE SCALE GENOMIC DNA]</scope>
    <source>
        <strain evidence="1 2">DSM 44099</strain>
    </source>
</reference>
<dbReference type="OrthoDB" id="9795007at2"/>
<dbReference type="InterPro" id="IPR006439">
    <property type="entry name" value="HAD-SF_hydro_IA"/>
</dbReference>
<dbReference type="EMBL" id="QUMQ01000001">
    <property type="protein sequence ID" value="REG01449.1"/>
    <property type="molecule type" value="Genomic_DNA"/>
</dbReference>